<dbReference type="Proteomes" id="UP000038045">
    <property type="component" value="Unplaced"/>
</dbReference>
<dbReference type="WBParaSite" id="PTRK_0001533800.1">
    <property type="protein sequence ID" value="PTRK_0001533800.1"/>
    <property type="gene ID" value="PTRK_0001533800"/>
</dbReference>
<dbReference type="InterPro" id="IPR035940">
    <property type="entry name" value="CAP_sf"/>
</dbReference>
<dbReference type="AlphaFoldDB" id="A0A0N5A138"/>
<keyword evidence="2" id="KW-1185">Reference proteome</keyword>
<accession>A0A0N5A138</accession>
<organism evidence="2 3">
    <name type="scientific">Parastrongyloides trichosuri</name>
    <name type="common">Possum-specific nematode worm</name>
    <dbReference type="NCBI Taxonomy" id="131310"/>
    <lineage>
        <taxon>Eukaryota</taxon>
        <taxon>Metazoa</taxon>
        <taxon>Ecdysozoa</taxon>
        <taxon>Nematoda</taxon>
        <taxon>Chromadorea</taxon>
        <taxon>Rhabditida</taxon>
        <taxon>Tylenchina</taxon>
        <taxon>Panagrolaimomorpha</taxon>
        <taxon>Strongyloidoidea</taxon>
        <taxon>Strongyloididae</taxon>
        <taxon>Parastrongyloides</taxon>
    </lineage>
</organism>
<proteinExistence type="predicted"/>
<evidence type="ECO:0000256" key="1">
    <source>
        <dbReference type="SAM" id="SignalP"/>
    </source>
</evidence>
<protein>
    <submittedName>
        <fullName evidence="3">SCP domain-containing protein</fullName>
    </submittedName>
</protein>
<feature type="signal peptide" evidence="1">
    <location>
        <begin position="1"/>
        <end position="23"/>
    </location>
</feature>
<dbReference type="SUPFAM" id="SSF55797">
    <property type="entry name" value="PR-1-like"/>
    <property type="match status" value="1"/>
</dbReference>
<sequence length="187" mass="21689">MISFIQSAFVVILLVNFASLVNAIENIQDNLNPTSNPSIKNETFTDNAIHTMNEINKFRGWHGVSNLTKNYDISEVVKRVLHEQDRKKNVQFLYFTNSHLFMGQLQTKSFVSKIVYEWYFGCRQFYDFKNPHLSYENRPFAAIVYKNADKIGCTEINARGGIYLGCGIHMNDNFDKDFKDNILPIKN</sequence>
<dbReference type="Gene3D" id="3.40.33.10">
    <property type="entry name" value="CAP"/>
    <property type="match status" value="1"/>
</dbReference>
<evidence type="ECO:0000313" key="2">
    <source>
        <dbReference type="Proteomes" id="UP000038045"/>
    </source>
</evidence>
<name>A0A0N5A138_PARTI</name>
<evidence type="ECO:0000313" key="3">
    <source>
        <dbReference type="WBParaSite" id="PTRK_0001533800.1"/>
    </source>
</evidence>
<keyword evidence="1" id="KW-0732">Signal</keyword>
<reference evidence="3" key="1">
    <citation type="submission" date="2017-02" db="UniProtKB">
        <authorList>
            <consortium name="WormBaseParasite"/>
        </authorList>
    </citation>
    <scope>IDENTIFICATION</scope>
</reference>
<feature type="chain" id="PRO_5005892495" evidence="1">
    <location>
        <begin position="24"/>
        <end position="187"/>
    </location>
</feature>